<name>A0A1D3D6Q6_9EIME</name>
<reference evidence="2 3" key="1">
    <citation type="journal article" date="2016" name="BMC Genomics">
        <title>Comparative genomics reveals Cyclospora cayetanensis possesses coccidia-like metabolism and invasion components but unique surface antigens.</title>
        <authorList>
            <person name="Liu S."/>
            <person name="Wang L."/>
            <person name="Zheng H."/>
            <person name="Xu Z."/>
            <person name="Roellig D.M."/>
            <person name="Li N."/>
            <person name="Frace M.A."/>
            <person name="Tang K."/>
            <person name="Arrowood M.J."/>
            <person name="Moss D.M."/>
            <person name="Zhang L."/>
            <person name="Feng Y."/>
            <person name="Xiao L."/>
        </authorList>
    </citation>
    <scope>NUCLEOTIDE SEQUENCE [LARGE SCALE GENOMIC DNA]</scope>
    <source>
        <strain evidence="2 3">CHN_HEN01</strain>
    </source>
</reference>
<evidence type="ECO:0000256" key="1">
    <source>
        <dbReference type="SAM" id="MobiDB-lite"/>
    </source>
</evidence>
<dbReference type="EMBL" id="JROU02000480">
    <property type="protein sequence ID" value="OEH79135.1"/>
    <property type="molecule type" value="Genomic_DNA"/>
</dbReference>
<dbReference type="VEuPathDB" id="ToxoDB:cyc_06068"/>
<feature type="compositionally biased region" description="Low complexity" evidence="1">
    <location>
        <begin position="100"/>
        <end position="111"/>
    </location>
</feature>
<dbReference type="Proteomes" id="UP000095192">
    <property type="component" value="Unassembled WGS sequence"/>
</dbReference>
<gene>
    <name evidence="2" type="ORF">cyc_06068</name>
</gene>
<feature type="region of interest" description="Disordered" evidence="1">
    <location>
        <begin position="53"/>
        <end position="153"/>
    </location>
</feature>
<protein>
    <submittedName>
        <fullName evidence="2">Ph domain</fullName>
    </submittedName>
</protein>
<feature type="compositionally biased region" description="Polar residues" evidence="1">
    <location>
        <begin position="118"/>
        <end position="135"/>
    </location>
</feature>
<dbReference type="AlphaFoldDB" id="A0A1D3D6Q6"/>
<proteinExistence type="predicted"/>
<sequence>MGVLPDNAVSTQYWPECFSQRLDSQLRLTEGCSLGEELMVDFCLYTPEAAQQEEARREAQRQKRHKKKKPKPKQTPAELPLMVSTLVGARAARQKDAAKGRMSSGRSGSTGLPVLTPDTASPTAVGTPRDSQPQSAADGETARRFFTENESGSLKESLGMAAALSVNSQGARVEHH</sequence>
<evidence type="ECO:0000313" key="2">
    <source>
        <dbReference type="EMBL" id="OEH79135.1"/>
    </source>
</evidence>
<organism evidence="2 3">
    <name type="scientific">Cyclospora cayetanensis</name>
    <dbReference type="NCBI Taxonomy" id="88456"/>
    <lineage>
        <taxon>Eukaryota</taxon>
        <taxon>Sar</taxon>
        <taxon>Alveolata</taxon>
        <taxon>Apicomplexa</taxon>
        <taxon>Conoidasida</taxon>
        <taxon>Coccidia</taxon>
        <taxon>Eucoccidiorida</taxon>
        <taxon>Eimeriorina</taxon>
        <taxon>Eimeriidae</taxon>
        <taxon>Cyclospora</taxon>
    </lineage>
</organism>
<evidence type="ECO:0000313" key="3">
    <source>
        <dbReference type="Proteomes" id="UP000095192"/>
    </source>
</evidence>
<comment type="caution">
    <text evidence="2">The sequence shown here is derived from an EMBL/GenBank/DDBJ whole genome shotgun (WGS) entry which is preliminary data.</text>
</comment>
<feature type="compositionally biased region" description="Basic residues" evidence="1">
    <location>
        <begin position="62"/>
        <end position="72"/>
    </location>
</feature>
<keyword evidence="3" id="KW-1185">Reference proteome</keyword>
<accession>A0A1D3D6Q6</accession>
<dbReference type="InParanoid" id="A0A1D3D6Q6"/>